<dbReference type="AlphaFoldDB" id="A0A246K0J6"/>
<name>A0A246K0J6_9SPHN</name>
<evidence type="ECO:0000313" key="1">
    <source>
        <dbReference type="EMBL" id="OWQ98968.1"/>
    </source>
</evidence>
<organism evidence="1 2">
    <name type="scientific">Sphingopyxis bauzanensis</name>
    <dbReference type="NCBI Taxonomy" id="651663"/>
    <lineage>
        <taxon>Bacteria</taxon>
        <taxon>Pseudomonadati</taxon>
        <taxon>Pseudomonadota</taxon>
        <taxon>Alphaproteobacteria</taxon>
        <taxon>Sphingomonadales</taxon>
        <taxon>Sphingomonadaceae</taxon>
        <taxon>Sphingopyxis</taxon>
    </lineage>
</organism>
<keyword evidence="2" id="KW-1185">Reference proteome</keyword>
<reference evidence="1 2" key="1">
    <citation type="journal article" date="2010" name="Int. J. Syst. Evol. Microbiol.">
        <title>Sphingopyxis bauzanensis sp. nov., a psychrophilic bacterium isolated from soil.</title>
        <authorList>
            <person name="Zhang D.C."/>
            <person name="Liu H.C."/>
            <person name="Xin Y.H."/>
            <person name="Zhou Y.G."/>
            <person name="Schinner F."/>
            <person name="Margesin R."/>
        </authorList>
    </citation>
    <scope>NUCLEOTIDE SEQUENCE [LARGE SCALE GENOMIC DNA]</scope>
    <source>
        <strain evidence="1 2">DSM 22271</strain>
    </source>
</reference>
<proteinExistence type="predicted"/>
<sequence length="75" mass="8935">MRRTADRRSAAWLGVDVRFDRDSDPIAWRKAAHWELNERDFWNEASKREKEAARQFLDKKISRNIAPWYRAGSAT</sequence>
<evidence type="ECO:0000313" key="2">
    <source>
        <dbReference type="Proteomes" id="UP000197361"/>
    </source>
</evidence>
<dbReference type="OrthoDB" id="7210088at2"/>
<gene>
    <name evidence="1" type="ORF">CDQ92_01975</name>
</gene>
<protein>
    <submittedName>
        <fullName evidence="1">Uncharacterized protein</fullName>
    </submittedName>
</protein>
<accession>A0A246K0J6</accession>
<comment type="caution">
    <text evidence="1">The sequence shown here is derived from an EMBL/GenBank/DDBJ whole genome shotgun (WGS) entry which is preliminary data.</text>
</comment>
<dbReference type="RefSeq" id="WP_088439596.1">
    <property type="nucleotide sequence ID" value="NZ_BMMC01000028.1"/>
</dbReference>
<dbReference type="Proteomes" id="UP000197361">
    <property type="component" value="Unassembled WGS sequence"/>
</dbReference>
<dbReference type="EMBL" id="NISK01000001">
    <property type="protein sequence ID" value="OWQ98968.1"/>
    <property type="molecule type" value="Genomic_DNA"/>
</dbReference>